<sequence length="112" mass="12246">MLGYCKRRWVESLREEDGRLKTIVGWGVGSGVEEVLVQVQPSGQVCMEGRLAKCGVTGNREHLDKTFISRRRSRGQENGDQGDGKCVGVLGVWDCLGGWLTVVYSGGGDDEE</sequence>
<proteinExistence type="predicted"/>
<reference evidence="1 2" key="1">
    <citation type="submission" date="2019-05" db="EMBL/GenBank/DDBJ databases">
        <title>Another draft genome of Portunus trituberculatus and its Hox gene families provides insights of decapod evolution.</title>
        <authorList>
            <person name="Jeong J.-H."/>
            <person name="Song I."/>
            <person name="Kim S."/>
            <person name="Choi T."/>
            <person name="Kim D."/>
            <person name="Ryu S."/>
            <person name="Kim W."/>
        </authorList>
    </citation>
    <scope>NUCLEOTIDE SEQUENCE [LARGE SCALE GENOMIC DNA]</scope>
    <source>
        <tissue evidence="1">Muscle</tissue>
    </source>
</reference>
<comment type="caution">
    <text evidence="1">The sequence shown here is derived from an EMBL/GenBank/DDBJ whole genome shotgun (WGS) entry which is preliminary data.</text>
</comment>
<gene>
    <name evidence="1" type="ORF">E2C01_084000</name>
</gene>
<dbReference type="AlphaFoldDB" id="A0A5B7IU54"/>
<organism evidence="1 2">
    <name type="scientific">Portunus trituberculatus</name>
    <name type="common">Swimming crab</name>
    <name type="synonym">Neptunus trituberculatus</name>
    <dbReference type="NCBI Taxonomy" id="210409"/>
    <lineage>
        <taxon>Eukaryota</taxon>
        <taxon>Metazoa</taxon>
        <taxon>Ecdysozoa</taxon>
        <taxon>Arthropoda</taxon>
        <taxon>Crustacea</taxon>
        <taxon>Multicrustacea</taxon>
        <taxon>Malacostraca</taxon>
        <taxon>Eumalacostraca</taxon>
        <taxon>Eucarida</taxon>
        <taxon>Decapoda</taxon>
        <taxon>Pleocyemata</taxon>
        <taxon>Brachyura</taxon>
        <taxon>Eubrachyura</taxon>
        <taxon>Portunoidea</taxon>
        <taxon>Portunidae</taxon>
        <taxon>Portuninae</taxon>
        <taxon>Portunus</taxon>
    </lineage>
</organism>
<dbReference type="Proteomes" id="UP000324222">
    <property type="component" value="Unassembled WGS sequence"/>
</dbReference>
<keyword evidence="2" id="KW-1185">Reference proteome</keyword>
<evidence type="ECO:0000313" key="2">
    <source>
        <dbReference type="Proteomes" id="UP000324222"/>
    </source>
</evidence>
<accession>A0A5B7IU54</accession>
<protein>
    <submittedName>
        <fullName evidence="1">Uncharacterized protein</fullName>
    </submittedName>
</protein>
<name>A0A5B7IU54_PORTR</name>
<dbReference type="EMBL" id="VSRR010079808">
    <property type="protein sequence ID" value="MPC89071.1"/>
    <property type="molecule type" value="Genomic_DNA"/>
</dbReference>
<evidence type="ECO:0000313" key="1">
    <source>
        <dbReference type="EMBL" id="MPC89071.1"/>
    </source>
</evidence>